<feature type="transmembrane region" description="Helical" evidence="6">
    <location>
        <begin position="110"/>
        <end position="138"/>
    </location>
</feature>
<evidence type="ECO:0000313" key="7">
    <source>
        <dbReference type="EMBL" id="MDP5273380.1"/>
    </source>
</evidence>
<evidence type="ECO:0000256" key="4">
    <source>
        <dbReference type="ARBA" id="ARBA00022989"/>
    </source>
</evidence>
<keyword evidence="5 6" id="KW-0472">Membrane</keyword>
<dbReference type="InterPro" id="IPR001123">
    <property type="entry name" value="LeuE-type"/>
</dbReference>
<comment type="subcellular location">
    <subcellularLocation>
        <location evidence="1">Cell membrane</location>
        <topology evidence="1">Multi-pass membrane protein</topology>
    </subcellularLocation>
</comment>
<feature type="transmembrane region" description="Helical" evidence="6">
    <location>
        <begin position="187"/>
        <end position="204"/>
    </location>
</feature>
<evidence type="ECO:0000256" key="6">
    <source>
        <dbReference type="SAM" id="Phobius"/>
    </source>
</evidence>
<dbReference type="Pfam" id="PF01810">
    <property type="entry name" value="LysE"/>
    <property type="match status" value="1"/>
</dbReference>
<protein>
    <submittedName>
        <fullName evidence="7">LysE family transporter</fullName>
    </submittedName>
</protein>
<evidence type="ECO:0000256" key="2">
    <source>
        <dbReference type="ARBA" id="ARBA00022475"/>
    </source>
</evidence>
<keyword evidence="3 6" id="KW-0812">Transmembrane</keyword>
<feature type="transmembrane region" description="Helical" evidence="6">
    <location>
        <begin position="150"/>
        <end position="175"/>
    </location>
</feature>
<keyword evidence="2" id="KW-1003">Cell membrane</keyword>
<dbReference type="Proteomes" id="UP001231941">
    <property type="component" value="Unassembled WGS sequence"/>
</dbReference>
<dbReference type="PANTHER" id="PTHR30086">
    <property type="entry name" value="ARGININE EXPORTER PROTEIN ARGO"/>
    <property type="match status" value="1"/>
</dbReference>
<sequence length="214" mass="23436">MSLLLFKHIILGLSIAAPIGPINIEILRRGLSQGFWSSLFVGAGGMTADCILMFLMYQGFARLLTIQGVQLTLIIFGAVVLIHTGLQSLLKHKQSLVVNESVHSNNRSLMNSFLTGAFIAAFNPLNVLFWLGIYGSVLSDTFNEDNKIKAFIISSAVFIGIGLWNLNLALIVHFGRKSLNPSTLKRISTVASLIILGFGLHLSYQGMVRILDMM</sequence>
<evidence type="ECO:0000256" key="5">
    <source>
        <dbReference type="ARBA" id="ARBA00023136"/>
    </source>
</evidence>
<dbReference type="RefSeq" id="WP_305990656.1">
    <property type="nucleotide sequence ID" value="NZ_JAVAMP010000001.1"/>
</dbReference>
<evidence type="ECO:0000313" key="8">
    <source>
        <dbReference type="Proteomes" id="UP001231941"/>
    </source>
</evidence>
<gene>
    <name evidence="7" type="ORF">Q5Y73_04635</name>
</gene>
<accession>A0ABT9IVK8</accession>
<feature type="transmembrane region" description="Helical" evidence="6">
    <location>
        <begin position="69"/>
        <end position="90"/>
    </location>
</feature>
<keyword evidence="8" id="KW-1185">Reference proteome</keyword>
<proteinExistence type="predicted"/>
<organism evidence="7 8">
    <name type="scientific">Chengkuizengella axinellae</name>
    <dbReference type="NCBI Taxonomy" id="3064388"/>
    <lineage>
        <taxon>Bacteria</taxon>
        <taxon>Bacillati</taxon>
        <taxon>Bacillota</taxon>
        <taxon>Bacilli</taxon>
        <taxon>Bacillales</taxon>
        <taxon>Paenibacillaceae</taxon>
        <taxon>Chengkuizengella</taxon>
    </lineage>
</organism>
<evidence type="ECO:0000256" key="1">
    <source>
        <dbReference type="ARBA" id="ARBA00004651"/>
    </source>
</evidence>
<comment type="caution">
    <text evidence="7">The sequence shown here is derived from an EMBL/GenBank/DDBJ whole genome shotgun (WGS) entry which is preliminary data.</text>
</comment>
<dbReference type="PANTHER" id="PTHR30086:SF6">
    <property type="entry name" value="AMINO ACID EFFLUX PROTEIN YCGF-RELATED"/>
    <property type="match status" value="1"/>
</dbReference>
<keyword evidence="4 6" id="KW-1133">Transmembrane helix</keyword>
<name>A0ABT9IVK8_9BACL</name>
<feature type="transmembrane region" description="Helical" evidence="6">
    <location>
        <begin position="35"/>
        <end position="57"/>
    </location>
</feature>
<evidence type="ECO:0000256" key="3">
    <source>
        <dbReference type="ARBA" id="ARBA00022692"/>
    </source>
</evidence>
<reference evidence="7 8" key="1">
    <citation type="submission" date="2023-08" db="EMBL/GenBank/DDBJ databases">
        <authorList>
            <person name="Park J.-S."/>
        </authorList>
    </citation>
    <scope>NUCLEOTIDE SEQUENCE [LARGE SCALE GENOMIC DNA]</scope>
    <source>
        <strain evidence="7 8">2205SS18-9</strain>
    </source>
</reference>
<dbReference type="EMBL" id="JAVAMP010000001">
    <property type="protein sequence ID" value="MDP5273380.1"/>
    <property type="molecule type" value="Genomic_DNA"/>
</dbReference>